<gene>
    <name evidence="3" type="ORF">ACOC_LOCUS8371</name>
</gene>
<dbReference type="AlphaFoldDB" id="A0A0R3PS15"/>
<evidence type="ECO:0000313" key="4">
    <source>
        <dbReference type="Proteomes" id="UP000267027"/>
    </source>
</evidence>
<dbReference type="WBParaSite" id="ACOC_0000837001-mRNA-1">
    <property type="protein sequence ID" value="ACOC_0000837001-mRNA-1"/>
    <property type="gene ID" value="ACOC_0000837001"/>
</dbReference>
<dbReference type="PANTHER" id="PTHR21301">
    <property type="entry name" value="REVERSE TRANSCRIPTASE"/>
    <property type="match status" value="1"/>
</dbReference>
<dbReference type="Proteomes" id="UP000267027">
    <property type="component" value="Unassembled WGS sequence"/>
</dbReference>
<dbReference type="InterPro" id="IPR043502">
    <property type="entry name" value="DNA/RNA_pol_sf"/>
</dbReference>
<sequence length="160" mass="18422">MVWKVLRSNKRGLAMGQRLAPSLAIAFMSKVEAPVIDLGPLLYCRYVDDCFVLCSTQEKMDKCFELLNAQSEYIKFTREKPKEKWLPFLNVQIHLSENGYITKWYRKPSSKNILVHYLYLSPLSHEKGAYKKHVSNSNQRVHGKRAEGGVPELGTANSRF</sequence>
<evidence type="ECO:0000256" key="1">
    <source>
        <dbReference type="SAM" id="MobiDB-lite"/>
    </source>
</evidence>
<keyword evidence="4" id="KW-1185">Reference proteome</keyword>
<dbReference type="PANTHER" id="PTHR21301:SF10">
    <property type="entry name" value="REVERSE TRANSCRIPTASE DOMAIN-CONTAINING PROTEIN"/>
    <property type="match status" value="1"/>
</dbReference>
<protein>
    <submittedName>
        <fullName evidence="5">Reverse transcriptase domain-containing protein</fullName>
    </submittedName>
</protein>
<dbReference type="EMBL" id="UYYA01004148">
    <property type="protein sequence ID" value="VDM59956.1"/>
    <property type="molecule type" value="Genomic_DNA"/>
</dbReference>
<dbReference type="OMA" id="GMEESIY"/>
<evidence type="ECO:0000313" key="5">
    <source>
        <dbReference type="WBParaSite" id="ACOC_0000837001-mRNA-1"/>
    </source>
</evidence>
<evidence type="ECO:0000259" key="2">
    <source>
        <dbReference type="PROSITE" id="PS50878"/>
    </source>
</evidence>
<dbReference type="PROSITE" id="PS50878">
    <property type="entry name" value="RT_POL"/>
    <property type="match status" value="1"/>
</dbReference>
<feature type="domain" description="Reverse transcriptase" evidence="2">
    <location>
        <begin position="1"/>
        <end position="102"/>
    </location>
</feature>
<dbReference type="OrthoDB" id="5988153at2759"/>
<name>A0A0R3PS15_ANGCS</name>
<proteinExistence type="predicted"/>
<dbReference type="InterPro" id="IPR000477">
    <property type="entry name" value="RT_dom"/>
</dbReference>
<reference evidence="3 4" key="2">
    <citation type="submission" date="2018-11" db="EMBL/GenBank/DDBJ databases">
        <authorList>
            <consortium name="Pathogen Informatics"/>
        </authorList>
    </citation>
    <scope>NUCLEOTIDE SEQUENCE [LARGE SCALE GENOMIC DNA]</scope>
    <source>
        <strain evidence="3 4">Costa Rica</strain>
    </source>
</reference>
<feature type="region of interest" description="Disordered" evidence="1">
    <location>
        <begin position="135"/>
        <end position="160"/>
    </location>
</feature>
<dbReference type="Pfam" id="PF00078">
    <property type="entry name" value="RVT_1"/>
    <property type="match status" value="1"/>
</dbReference>
<organism evidence="5">
    <name type="scientific">Angiostrongylus costaricensis</name>
    <name type="common">Nematode worm</name>
    <dbReference type="NCBI Taxonomy" id="334426"/>
    <lineage>
        <taxon>Eukaryota</taxon>
        <taxon>Metazoa</taxon>
        <taxon>Ecdysozoa</taxon>
        <taxon>Nematoda</taxon>
        <taxon>Chromadorea</taxon>
        <taxon>Rhabditida</taxon>
        <taxon>Rhabditina</taxon>
        <taxon>Rhabditomorpha</taxon>
        <taxon>Strongyloidea</taxon>
        <taxon>Metastrongylidae</taxon>
        <taxon>Angiostrongylus</taxon>
    </lineage>
</organism>
<evidence type="ECO:0000313" key="3">
    <source>
        <dbReference type="EMBL" id="VDM59956.1"/>
    </source>
</evidence>
<dbReference type="SUPFAM" id="SSF56672">
    <property type="entry name" value="DNA/RNA polymerases"/>
    <property type="match status" value="1"/>
</dbReference>
<accession>A0A0R3PS15</accession>
<reference evidence="5" key="1">
    <citation type="submission" date="2017-02" db="UniProtKB">
        <authorList>
            <consortium name="WormBaseParasite"/>
        </authorList>
    </citation>
    <scope>IDENTIFICATION</scope>
</reference>